<keyword evidence="6" id="KW-1185">Reference proteome</keyword>
<reference evidence="4" key="1">
    <citation type="submission" date="2021-02" db="EMBL/GenBank/DDBJ databases">
        <authorList>
            <person name="Nowell W R."/>
        </authorList>
    </citation>
    <scope>NUCLEOTIDE SEQUENCE</scope>
</reference>
<dbReference type="EMBL" id="CAJNOM010000246">
    <property type="protein sequence ID" value="CAF1279392.1"/>
    <property type="molecule type" value="Genomic_DNA"/>
</dbReference>
<dbReference type="Pfam" id="PF00106">
    <property type="entry name" value="adh_short"/>
    <property type="match status" value="1"/>
</dbReference>
<evidence type="ECO:0000256" key="3">
    <source>
        <dbReference type="ARBA" id="ARBA00023002"/>
    </source>
</evidence>
<dbReference type="InterPro" id="IPR036291">
    <property type="entry name" value="NAD(P)-bd_dom_sf"/>
</dbReference>
<dbReference type="Proteomes" id="UP000663832">
    <property type="component" value="Unassembled WGS sequence"/>
</dbReference>
<name>A0A814RAF7_9BILA</name>
<dbReference type="Gene3D" id="3.40.50.720">
    <property type="entry name" value="NAD(P)-binding Rossmann-like Domain"/>
    <property type="match status" value="1"/>
</dbReference>
<dbReference type="AlphaFoldDB" id="A0A814RAF7"/>
<evidence type="ECO:0000313" key="5">
    <source>
        <dbReference type="EMBL" id="CAF1279392.1"/>
    </source>
</evidence>
<sequence length="322" mass="35513">MGSSDSRSQSRYNMTAQDVINECGENSKVKQSHILVTGATSGIGIETGRVLALAGAKVYLMGRSEIKLQQVIENINKELQQKATSGSVQGVFCDLNSLTSIKKCAEKFISENTPLNILILNAGIFNYNFTQTIDGLEQVMGVNHIGHAYLTQLLMPTLIANAPSRIVILSSELHAGPPLNYQALDHMSSTETNAKKDFGMIRSYQQSKLANMLFARALTSHYKDEQITAYSLHPGVIATNITSKVPCASFFTKFIKKKSLEQGAATTVFCALKPGLENESGRFFNDSTVTDLADKWTDNDINIFWEWTEKIIRQRTANLSDT</sequence>
<evidence type="ECO:0000256" key="1">
    <source>
        <dbReference type="ARBA" id="ARBA00006484"/>
    </source>
</evidence>
<accession>A0A814RAF7</accession>
<comment type="caution">
    <text evidence="4">The sequence shown here is derived from an EMBL/GenBank/DDBJ whole genome shotgun (WGS) entry which is preliminary data.</text>
</comment>
<evidence type="ECO:0000313" key="4">
    <source>
        <dbReference type="EMBL" id="CAF1130387.1"/>
    </source>
</evidence>
<dbReference type="PANTHER" id="PTHR24320">
    <property type="entry name" value="RETINOL DEHYDROGENASE"/>
    <property type="match status" value="1"/>
</dbReference>
<dbReference type="GO" id="GO:0016491">
    <property type="term" value="F:oxidoreductase activity"/>
    <property type="evidence" value="ECO:0007669"/>
    <property type="project" value="UniProtKB-KW"/>
</dbReference>
<keyword evidence="2" id="KW-0521">NADP</keyword>
<dbReference type="PRINTS" id="PR00081">
    <property type="entry name" value="GDHRDH"/>
</dbReference>
<evidence type="ECO:0000313" key="6">
    <source>
        <dbReference type="Proteomes" id="UP000663832"/>
    </source>
</evidence>
<dbReference type="Proteomes" id="UP000663877">
    <property type="component" value="Unassembled WGS sequence"/>
</dbReference>
<evidence type="ECO:0000256" key="2">
    <source>
        <dbReference type="ARBA" id="ARBA00022857"/>
    </source>
</evidence>
<evidence type="ECO:0000313" key="7">
    <source>
        <dbReference type="Proteomes" id="UP000663877"/>
    </source>
</evidence>
<keyword evidence="3" id="KW-0560">Oxidoreductase</keyword>
<comment type="similarity">
    <text evidence="1">Belongs to the short-chain dehydrogenases/reductases (SDR) family.</text>
</comment>
<dbReference type="EMBL" id="CAJNOI010000148">
    <property type="protein sequence ID" value="CAF1130387.1"/>
    <property type="molecule type" value="Genomic_DNA"/>
</dbReference>
<protein>
    <submittedName>
        <fullName evidence="4">Uncharacterized protein</fullName>
    </submittedName>
</protein>
<dbReference type="SUPFAM" id="SSF51735">
    <property type="entry name" value="NAD(P)-binding Rossmann-fold domains"/>
    <property type="match status" value="1"/>
</dbReference>
<organism evidence="4 7">
    <name type="scientific">Adineta steineri</name>
    <dbReference type="NCBI Taxonomy" id="433720"/>
    <lineage>
        <taxon>Eukaryota</taxon>
        <taxon>Metazoa</taxon>
        <taxon>Spiralia</taxon>
        <taxon>Gnathifera</taxon>
        <taxon>Rotifera</taxon>
        <taxon>Eurotatoria</taxon>
        <taxon>Bdelloidea</taxon>
        <taxon>Adinetida</taxon>
        <taxon>Adinetidae</taxon>
        <taxon>Adineta</taxon>
    </lineage>
</organism>
<dbReference type="InterPro" id="IPR002347">
    <property type="entry name" value="SDR_fam"/>
</dbReference>
<proteinExistence type="inferred from homology"/>
<dbReference type="PANTHER" id="PTHR24320:SF282">
    <property type="entry name" value="WW DOMAIN-CONTAINING OXIDOREDUCTASE"/>
    <property type="match status" value="1"/>
</dbReference>
<gene>
    <name evidence="4" type="ORF">BJG266_LOCUS22967</name>
    <name evidence="5" type="ORF">QVE165_LOCUS30055</name>
</gene>
<dbReference type="OrthoDB" id="9989144at2759"/>